<evidence type="ECO:0000313" key="2">
    <source>
        <dbReference type="Proteomes" id="UP000838756"/>
    </source>
</evidence>
<comment type="caution">
    <text evidence="1">The sequence shown here is derived from an EMBL/GenBank/DDBJ whole genome shotgun (WGS) entry which is preliminary data.</text>
</comment>
<dbReference type="Proteomes" id="UP000838756">
    <property type="component" value="Unassembled WGS sequence"/>
</dbReference>
<organism evidence="1 2">
    <name type="scientific">Pararge aegeria aegeria</name>
    <dbReference type="NCBI Taxonomy" id="348720"/>
    <lineage>
        <taxon>Eukaryota</taxon>
        <taxon>Metazoa</taxon>
        <taxon>Ecdysozoa</taxon>
        <taxon>Arthropoda</taxon>
        <taxon>Hexapoda</taxon>
        <taxon>Insecta</taxon>
        <taxon>Pterygota</taxon>
        <taxon>Neoptera</taxon>
        <taxon>Endopterygota</taxon>
        <taxon>Lepidoptera</taxon>
        <taxon>Glossata</taxon>
        <taxon>Ditrysia</taxon>
        <taxon>Papilionoidea</taxon>
        <taxon>Nymphalidae</taxon>
        <taxon>Satyrinae</taxon>
        <taxon>Satyrini</taxon>
        <taxon>Parargina</taxon>
        <taxon>Pararge</taxon>
    </lineage>
</organism>
<feature type="non-terminal residue" evidence="1">
    <location>
        <position position="90"/>
    </location>
</feature>
<protein>
    <submittedName>
        <fullName evidence="1">Jg2465 protein</fullName>
    </submittedName>
</protein>
<reference evidence="1" key="1">
    <citation type="submission" date="2022-03" db="EMBL/GenBank/DDBJ databases">
        <authorList>
            <person name="Lindestad O."/>
        </authorList>
    </citation>
    <scope>NUCLEOTIDE SEQUENCE</scope>
</reference>
<dbReference type="EMBL" id="CAKXAJ010003815">
    <property type="protein sequence ID" value="CAH2208522.1"/>
    <property type="molecule type" value="Genomic_DNA"/>
</dbReference>
<proteinExistence type="predicted"/>
<evidence type="ECO:0000313" key="1">
    <source>
        <dbReference type="EMBL" id="CAH2208522.1"/>
    </source>
</evidence>
<accession>A0A8S4QJW5</accession>
<dbReference type="AlphaFoldDB" id="A0A8S4QJW5"/>
<dbReference type="OrthoDB" id="7362285at2759"/>
<sequence length="90" mass="10374">MDTVKCRNCNIVINEVLSFVQNKIDVMNNVSLALICRQSFEEDEIFKAKCLLFESLPHRLIKRKGEDRKQKNIDDIIGVLRGTEPDDIPV</sequence>
<keyword evidence="2" id="KW-1185">Reference proteome</keyword>
<gene>
    <name evidence="1" type="primary">jg2465</name>
    <name evidence="1" type="ORF">PAEG_LOCUS1130</name>
</gene>
<name>A0A8S4QJW5_9NEOP</name>